<dbReference type="SUPFAM" id="SSF48498">
    <property type="entry name" value="Tetracyclin repressor-like, C-terminal domain"/>
    <property type="match status" value="1"/>
</dbReference>
<organism evidence="7 8">
    <name type="scientific">Thermomonospora echinospora</name>
    <dbReference type="NCBI Taxonomy" id="1992"/>
    <lineage>
        <taxon>Bacteria</taxon>
        <taxon>Bacillati</taxon>
        <taxon>Actinomycetota</taxon>
        <taxon>Actinomycetes</taxon>
        <taxon>Streptosporangiales</taxon>
        <taxon>Thermomonosporaceae</taxon>
        <taxon>Thermomonospora</taxon>
    </lineage>
</organism>
<reference evidence="8" key="1">
    <citation type="submission" date="2016-10" db="EMBL/GenBank/DDBJ databases">
        <authorList>
            <person name="Varghese N."/>
            <person name="Submissions S."/>
        </authorList>
    </citation>
    <scope>NUCLEOTIDE SEQUENCE [LARGE SCALE GENOMIC DNA]</scope>
    <source>
        <strain evidence="8">DSM 43163</strain>
    </source>
</reference>
<dbReference type="GO" id="GO:0000976">
    <property type="term" value="F:transcription cis-regulatory region binding"/>
    <property type="evidence" value="ECO:0007669"/>
    <property type="project" value="TreeGrafter"/>
</dbReference>
<feature type="domain" description="HTH tetR-type" evidence="6">
    <location>
        <begin position="29"/>
        <end position="89"/>
    </location>
</feature>
<protein>
    <submittedName>
        <fullName evidence="7">DNA-binding transcriptional regulator, AcrR family</fullName>
    </submittedName>
</protein>
<dbReference type="AlphaFoldDB" id="A0A1H5VFY6"/>
<dbReference type="InterPro" id="IPR009057">
    <property type="entry name" value="Homeodomain-like_sf"/>
</dbReference>
<dbReference type="Gene3D" id="1.10.357.10">
    <property type="entry name" value="Tetracycline Repressor, domain 2"/>
    <property type="match status" value="1"/>
</dbReference>
<dbReference type="Proteomes" id="UP000236723">
    <property type="component" value="Unassembled WGS sequence"/>
</dbReference>
<dbReference type="PANTHER" id="PTHR30055:SF234">
    <property type="entry name" value="HTH-TYPE TRANSCRIPTIONAL REGULATOR BETI"/>
    <property type="match status" value="1"/>
</dbReference>
<evidence type="ECO:0000256" key="5">
    <source>
        <dbReference type="SAM" id="MobiDB-lite"/>
    </source>
</evidence>
<keyword evidence="1" id="KW-0805">Transcription regulation</keyword>
<evidence type="ECO:0000256" key="1">
    <source>
        <dbReference type="ARBA" id="ARBA00023015"/>
    </source>
</evidence>
<evidence type="ECO:0000313" key="7">
    <source>
        <dbReference type="EMBL" id="SEF85728.1"/>
    </source>
</evidence>
<gene>
    <name evidence="7" type="ORF">SAMN04489712_102291</name>
</gene>
<sequence>MSEGNGRAAAGQERPWELTEPVRPERKGERTRQRILEAARRQFARVGYERATIRRIAADAEVDKASVMKYFGTKQELFRQAVHFRIPLDRLTTDDPGRTAENYLRGLLTTWAADPDSPMAVLLRTSMTSEEAAEVLRARVTAEVVDLVAAADPAPDARLRAAVFAALMMGIASQRYLLRMPDLAEAELDDVLRVAAPLIRQLISPSK</sequence>
<evidence type="ECO:0000256" key="4">
    <source>
        <dbReference type="PROSITE-ProRule" id="PRU00335"/>
    </source>
</evidence>
<dbReference type="PANTHER" id="PTHR30055">
    <property type="entry name" value="HTH-TYPE TRANSCRIPTIONAL REGULATOR RUTR"/>
    <property type="match status" value="1"/>
</dbReference>
<dbReference type="OrthoDB" id="3210235at2"/>
<proteinExistence type="predicted"/>
<name>A0A1H5VFY6_9ACTN</name>
<accession>A0A1H5VFY6</accession>
<keyword evidence="8" id="KW-1185">Reference proteome</keyword>
<dbReference type="InterPro" id="IPR036271">
    <property type="entry name" value="Tet_transcr_reg_TetR-rel_C_sf"/>
</dbReference>
<dbReference type="EMBL" id="FNVO01000002">
    <property type="protein sequence ID" value="SEF85728.1"/>
    <property type="molecule type" value="Genomic_DNA"/>
</dbReference>
<evidence type="ECO:0000259" key="6">
    <source>
        <dbReference type="PROSITE" id="PS50977"/>
    </source>
</evidence>
<dbReference type="Pfam" id="PF17920">
    <property type="entry name" value="TetR_C_16"/>
    <property type="match status" value="1"/>
</dbReference>
<keyword evidence="3" id="KW-0804">Transcription</keyword>
<dbReference type="GO" id="GO:0003700">
    <property type="term" value="F:DNA-binding transcription factor activity"/>
    <property type="evidence" value="ECO:0007669"/>
    <property type="project" value="TreeGrafter"/>
</dbReference>
<dbReference type="PROSITE" id="PS50977">
    <property type="entry name" value="HTH_TETR_2"/>
    <property type="match status" value="1"/>
</dbReference>
<evidence type="ECO:0000256" key="2">
    <source>
        <dbReference type="ARBA" id="ARBA00023125"/>
    </source>
</evidence>
<dbReference type="Pfam" id="PF00440">
    <property type="entry name" value="TetR_N"/>
    <property type="match status" value="1"/>
</dbReference>
<dbReference type="InterPro" id="IPR001647">
    <property type="entry name" value="HTH_TetR"/>
</dbReference>
<dbReference type="SUPFAM" id="SSF46689">
    <property type="entry name" value="Homeodomain-like"/>
    <property type="match status" value="1"/>
</dbReference>
<dbReference type="RefSeq" id="WP_103936564.1">
    <property type="nucleotide sequence ID" value="NZ_FNVO01000002.1"/>
</dbReference>
<dbReference type="InterPro" id="IPR041678">
    <property type="entry name" value="TetR_C_16"/>
</dbReference>
<dbReference type="PRINTS" id="PR00455">
    <property type="entry name" value="HTHTETR"/>
</dbReference>
<feature type="region of interest" description="Disordered" evidence="5">
    <location>
        <begin position="1"/>
        <end position="31"/>
    </location>
</feature>
<feature type="DNA-binding region" description="H-T-H motif" evidence="4">
    <location>
        <begin position="52"/>
        <end position="71"/>
    </location>
</feature>
<evidence type="ECO:0000256" key="3">
    <source>
        <dbReference type="ARBA" id="ARBA00023163"/>
    </source>
</evidence>
<dbReference type="InterPro" id="IPR050109">
    <property type="entry name" value="HTH-type_TetR-like_transc_reg"/>
</dbReference>
<feature type="compositionally biased region" description="Basic and acidic residues" evidence="5">
    <location>
        <begin position="14"/>
        <end position="31"/>
    </location>
</feature>
<evidence type="ECO:0000313" key="8">
    <source>
        <dbReference type="Proteomes" id="UP000236723"/>
    </source>
</evidence>
<keyword evidence="2 4" id="KW-0238">DNA-binding</keyword>